<name>A0A810QJT2_9FIRM</name>
<evidence type="ECO:0000259" key="4">
    <source>
        <dbReference type="Pfam" id="PF03328"/>
    </source>
</evidence>
<keyword evidence="3" id="KW-0456">Lyase</keyword>
<evidence type="ECO:0000256" key="3">
    <source>
        <dbReference type="ARBA" id="ARBA00023239"/>
    </source>
</evidence>
<protein>
    <submittedName>
        <fullName evidence="5">2-keto-3-deoxy-L-rhamnonate aldolase</fullName>
    </submittedName>
</protein>
<keyword evidence="6" id="KW-1185">Reference proteome</keyword>
<dbReference type="KEGG" id="pfaa:MM59RIKEN_19820"/>
<dbReference type="InterPro" id="IPR040442">
    <property type="entry name" value="Pyrv_kinase-like_dom_sf"/>
</dbReference>
<dbReference type="PANTHER" id="PTHR30502">
    <property type="entry name" value="2-KETO-3-DEOXY-L-RHAMNONATE ALDOLASE"/>
    <property type="match status" value="1"/>
</dbReference>
<sequence length="255" mass="28137">MQMKNFLKEKLARKPYVLGAFVASCSPTNVEILGMNGLDFVILDMEHSPLGLETMVDMIRAAEAYGMVAIPRVYTIETKLMRRVLDIGAHGLLVPMVNTMDDARYVLDAVKFPPLGQRGMNAGRGPRWGAYDHYIQEANDALFTMFQCETREGLRNVEEMAKLEGLDSIFIGTGDLSLDMGHPQDLKNPEVAGAIDTILNACVKNGKIPGIVTGTPEAAAERIHQGFRIVTIMNDLGMFKKQSQLQIDKVHALCP</sequence>
<dbReference type="InterPro" id="IPR050251">
    <property type="entry name" value="HpcH-HpaI_aldolase"/>
</dbReference>
<feature type="domain" description="HpcH/HpaI aldolase/citrate lyase" evidence="4">
    <location>
        <begin position="19"/>
        <end position="237"/>
    </location>
</feature>
<dbReference type="GO" id="GO:0005737">
    <property type="term" value="C:cytoplasm"/>
    <property type="evidence" value="ECO:0007669"/>
    <property type="project" value="TreeGrafter"/>
</dbReference>
<dbReference type="Pfam" id="PF03328">
    <property type="entry name" value="HpcH_HpaI"/>
    <property type="match status" value="1"/>
</dbReference>
<proteinExistence type="inferred from homology"/>
<dbReference type="Proteomes" id="UP000679848">
    <property type="component" value="Chromosome"/>
</dbReference>
<accession>A0A810QJT2</accession>
<dbReference type="SUPFAM" id="SSF51621">
    <property type="entry name" value="Phosphoenolpyruvate/pyruvate domain"/>
    <property type="match status" value="1"/>
</dbReference>
<dbReference type="InterPro" id="IPR005000">
    <property type="entry name" value="Aldolase/citrate-lyase_domain"/>
</dbReference>
<dbReference type="PANTHER" id="PTHR30502:SF0">
    <property type="entry name" value="PHOSPHOENOLPYRUVATE CARBOXYLASE FAMILY PROTEIN"/>
    <property type="match status" value="1"/>
</dbReference>
<dbReference type="PROSITE" id="PS51257">
    <property type="entry name" value="PROKAR_LIPOPROTEIN"/>
    <property type="match status" value="1"/>
</dbReference>
<keyword evidence="2" id="KW-0479">Metal-binding</keyword>
<evidence type="ECO:0000313" key="5">
    <source>
        <dbReference type="EMBL" id="BCK84663.1"/>
    </source>
</evidence>
<dbReference type="AlphaFoldDB" id="A0A810QJT2"/>
<organism evidence="5 6">
    <name type="scientific">Pusillibacter faecalis</name>
    <dbReference type="NCBI Taxonomy" id="2714358"/>
    <lineage>
        <taxon>Bacteria</taxon>
        <taxon>Bacillati</taxon>
        <taxon>Bacillota</taxon>
        <taxon>Clostridia</taxon>
        <taxon>Eubacteriales</taxon>
        <taxon>Oscillospiraceae</taxon>
        <taxon>Pusillibacter</taxon>
    </lineage>
</organism>
<gene>
    <name evidence="5" type="primary">rhmA</name>
    <name evidence="5" type="ORF">MM59RIKEN_19820</name>
</gene>
<evidence type="ECO:0000256" key="1">
    <source>
        <dbReference type="ARBA" id="ARBA00005568"/>
    </source>
</evidence>
<comment type="similarity">
    <text evidence="1">Belongs to the HpcH/HpaI aldolase family.</text>
</comment>
<evidence type="ECO:0000256" key="2">
    <source>
        <dbReference type="ARBA" id="ARBA00022723"/>
    </source>
</evidence>
<dbReference type="GO" id="GO:0016832">
    <property type="term" value="F:aldehyde-lyase activity"/>
    <property type="evidence" value="ECO:0007669"/>
    <property type="project" value="TreeGrafter"/>
</dbReference>
<dbReference type="InterPro" id="IPR015813">
    <property type="entry name" value="Pyrv/PenolPyrv_kinase-like_dom"/>
</dbReference>
<reference evidence="5" key="1">
    <citation type="submission" date="2020-09" db="EMBL/GenBank/DDBJ databases">
        <title>New species isolated from human feces.</title>
        <authorList>
            <person name="Kitahara M."/>
            <person name="Shigeno Y."/>
            <person name="Shime M."/>
            <person name="Matsumoto Y."/>
            <person name="Nakamura S."/>
            <person name="Motooka D."/>
            <person name="Fukuoka S."/>
            <person name="Nishikawa H."/>
            <person name="Benno Y."/>
        </authorList>
    </citation>
    <scope>NUCLEOTIDE SEQUENCE</scope>
    <source>
        <strain evidence="5">MM59</strain>
    </source>
</reference>
<evidence type="ECO:0000313" key="6">
    <source>
        <dbReference type="Proteomes" id="UP000679848"/>
    </source>
</evidence>
<dbReference type="GO" id="GO:0046872">
    <property type="term" value="F:metal ion binding"/>
    <property type="evidence" value="ECO:0007669"/>
    <property type="project" value="UniProtKB-KW"/>
</dbReference>
<dbReference type="Gene3D" id="3.20.20.60">
    <property type="entry name" value="Phosphoenolpyruvate-binding domains"/>
    <property type="match status" value="1"/>
</dbReference>
<dbReference type="EMBL" id="AP023420">
    <property type="protein sequence ID" value="BCK84663.1"/>
    <property type="molecule type" value="Genomic_DNA"/>
</dbReference>